<feature type="region of interest" description="Disordered" evidence="1">
    <location>
        <begin position="85"/>
        <end position="107"/>
    </location>
</feature>
<gene>
    <name evidence="2" type="ORF">AVEN_215911_1</name>
</gene>
<evidence type="ECO:0000313" key="3">
    <source>
        <dbReference type="Proteomes" id="UP000499080"/>
    </source>
</evidence>
<dbReference type="AlphaFoldDB" id="A0A4Y2V873"/>
<keyword evidence="3" id="KW-1185">Reference proteome</keyword>
<dbReference type="EMBL" id="BGPR01044079">
    <property type="protein sequence ID" value="GBO20761.1"/>
    <property type="molecule type" value="Genomic_DNA"/>
</dbReference>
<organism evidence="2 3">
    <name type="scientific">Araneus ventricosus</name>
    <name type="common">Orbweaver spider</name>
    <name type="synonym">Epeira ventricosa</name>
    <dbReference type="NCBI Taxonomy" id="182803"/>
    <lineage>
        <taxon>Eukaryota</taxon>
        <taxon>Metazoa</taxon>
        <taxon>Ecdysozoa</taxon>
        <taxon>Arthropoda</taxon>
        <taxon>Chelicerata</taxon>
        <taxon>Arachnida</taxon>
        <taxon>Araneae</taxon>
        <taxon>Araneomorphae</taxon>
        <taxon>Entelegynae</taxon>
        <taxon>Araneoidea</taxon>
        <taxon>Araneidae</taxon>
        <taxon>Araneus</taxon>
    </lineage>
</organism>
<comment type="caution">
    <text evidence="2">The sequence shown here is derived from an EMBL/GenBank/DDBJ whole genome shotgun (WGS) entry which is preliminary data.</text>
</comment>
<evidence type="ECO:0000313" key="2">
    <source>
        <dbReference type="EMBL" id="GBO20761.1"/>
    </source>
</evidence>
<dbReference type="Proteomes" id="UP000499080">
    <property type="component" value="Unassembled WGS sequence"/>
</dbReference>
<evidence type="ECO:0000256" key="1">
    <source>
        <dbReference type="SAM" id="MobiDB-lite"/>
    </source>
</evidence>
<accession>A0A4Y2V873</accession>
<proteinExistence type="predicted"/>
<protein>
    <submittedName>
        <fullName evidence="2">Uncharacterized protein</fullName>
    </submittedName>
</protein>
<name>A0A4Y2V873_ARAVE</name>
<reference evidence="2 3" key="1">
    <citation type="journal article" date="2019" name="Sci. Rep.">
        <title>Orb-weaving spider Araneus ventricosus genome elucidates the spidroin gene catalogue.</title>
        <authorList>
            <person name="Kono N."/>
            <person name="Nakamura H."/>
            <person name="Ohtoshi R."/>
            <person name="Moran D.A.P."/>
            <person name="Shinohara A."/>
            <person name="Yoshida Y."/>
            <person name="Fujiwara M."/>
            <person name="Mori M."/>
            <person name="Tomita M."/>
            <person name="Arakawa K."/>
        </authorList>
    </citation>
    <scope>NUCLEOTIDE SEQUENCE [LARGE SCALE GENOMIC DNA]</scope>
</reference>
<sequence>MNKGKSFSKYPFLVSRVEAYLQHLEAGPSRGKCSSPFGSHRSTLFQCSGGSFMEAQYIHSEPKPTDLPKGFRVCEDRRKITEPPFKQHSRLFQSPRDTVPTPPPAFPRELQSPFPILWFSFL</sequence>